<feature type="compositionally biased region" description="Basic and acidic residues" evidence="3">
    <location>
        <begin position="486"/>
        <end position="502"/>
    </location>
</feature>
<reference evidence="6" key="1">
    <citation type="submission" date="2015-05" db="EMBL/GenBank/DDBJ databases">
        <authorList>
            <person name="Fogelqvist Johan"/>
        </authorList>
    </citation>
    <scope>NUCLEOTIDE SEQUENCE [LARGE SCALE GENOMIC DNA]</scope>
</reference>
<feature type="region of interest" description="Disordered" evidence="3">
    <location>
        <begin position="1010"/>
        <end position="1074"/>
    </location>
</feature>
<dbReference type="PANTHER" id="PTHR21680:SF0">
    <property type="entry name" value="COILED-COIL DOMAIN-CONTAINING PROTEIN 124"/>
    <property type="match status" value="1"/>
</dbReference>
<dbReference type="Gene3D" id="3.10.110.10">
    <property type="entry name" value="Ubiquitin Conjugating Enzyme"/>
    <property type="match status" value="1"/>
</dbReference>
<evidence type="ECO:0000256" key="2">
    <source>
        <dbReference type="ARBA" id="ARBA00023054"/>
    </source>
</evidence>
<organism evidence="5 6">
    <name type="scientific">Verticillium longisporum</name>
    <name type="common">Verticillium dahliae var. longisporum</name>
    <dbReference type="NCBI Taxonomy" id="100787"/>
    <lineage>
        <taxon>Eukaryota</taxon>
        <taxon>Fungi</taxon>
        <taxon>Dikarya</taxon>
        <taxon>Ascomycota</taxon>
        <taxon>Pezizomycotina</taxon>
        <taxon>Sordariomycetes</taxon>
        <taxon>Hypocreomycetidae</taxon>
        <taxon>Glomerellales</taxon>
        <taxon>Plectosphaerellaceae</taxon>
        <taxon>Verticillium</taxon>
    </lineage>
</organism>
<feature type="region of interest" description="Disordered" evidence="3">
    <location>
        <begin position="356"/>
        <end position="409"/>
    </location>
</feature>
<dbReference type="EMBL" id="CVQI01037939">
    <property type="protein sequence ID" value="CRK48787.1"/>
    <property type="molecule type" value="Genomic_DNA"/>
</dbReference>
<feature type="compositionally biased region" description="Acidic residues" evidence="3">
    <location>
        <begin position="476"/>
        <end position="485"/>
    </location>
</feature>
<evidence type="ECO:0000256" key="3">
    <source>
        <dbReference type="SAM" id="MobiDB-lite"/>
    </source>
</evidence>
<dbReference type="AlphaFoldDB" id="A0A0G4NQP8"/>
<sequence>MAGKKGAENSKKVAGNARKAEAAAAKDAASNAKKAAIEDAEWAKGGKDGSKKEAEAAKKAEAARKKAEREAALKEEEASTPGRNTPKNNKTATKKTRGLDLSQLDGDSSSKAATLNASGIDNALDALSLTGKADSGKIDKHPERRFKAAYAAFEERRLQEMESDGSGQGLRLNQKKDKVRKEFEKSPENPFNQVTARFDATKEEIAEIKKNERTKIENRLGALIDVLKLENMPSINLSGMPSLRRQHLLAEFSGLKQACPEGIFVSLTPGEVTLWSGAMFIRRGPYENAILRFQISFPDTYPRLPPLVTFSSDMFHPLIAPLTTYMYTTDIQDNGTVSATDDERLPPGGFSLRHGFPGWFGRRGRSNTTSARQVSGGQQPPATPAKGGSSSVITTPDSRATAGPTTACGSSISTYEVLQYIRSTFDDETVLDSVPLEAAGNPGAWHAWRTRQRQRGKLSDSAAPPANASVSKVDGDNTEAEPEAEGGEKGDEKEEPPAKEGVEVAAATVPPSAPTMSSRDPGQWNWAGVWEDRVKKGIAASLSEPVLYGGAAAGDDLIHFLPMEENDVGTEESIGSAPGLPGWDRPLTVRKKRQSVFSPSYSPSPSIRALRPERSYMMLPRMRERISSKIHSNGGTPSLKYPSPIKEMPDSVLPDGMDVYLSPTQHSSYDKHGSVSQSPYPMDYSNAYHAPIYQDAYVLVPHISITPEARTWDNSGDVLWTAIEITGQVRQSSNSQPAFSQHTGCEGIALPDRLMLYCRTLYAGSTILILAHIRLKSQPASIASSISASRQQSDDLMDDLEFHLDSSVRDHLSISLTYAHTAFPQHSRLSASFDRTGITSVHTRMGTTATASLKRHAHRSSWSSHPVLTPNPLFNIITANWPPDRAANAINRMLTCRAAIQCSDPHRQCSFQNGCLPDGSHSPSPPAELCNGRKTAPPGQMRIPRRETSLTKNAPGGRPEQTRFLWPNVRRSSREDTDGGAQLAGGEQDSSADAAWPSDLTLRNRASMAGNTVATSSPSAVLASAPSAGGYTENQSCRESAKGVKARKGGQTLARRGSERGRNDGGRWNWSNWW</sequence>
<feature type="compositionally biased region" description="Basic and acidic residues" evidence="3">
    <location>
        <begin position="1056"/>
        <end position="1065"/>
    </location>
</feature>
<keyword evidence="2" id="KW-0175">Coiled coil</keyword>
<dbReference type="Pfam" id="PF22048">
    <property type="entry name" value="LSO1_2-like"/>
    <property type="match status" value="1"/>
</dbReference>
<feature type="compositionally biased region" description="Basic and acidic residues" evidence="3">
    <location>
        <begin position="35"/>
        <end position="77"/>
    </location>
</feature>
<name>A0A0G4NQP8_VERLO</name>
<feature type="region of interest" description="Disordered" evidence="3">
    <location>
        <begin position="1"/>
        <end position="113"/>
    </location>
</feature>
<dbReference type="GO" id="GO:0003713">
    <property type="term" value="F:transcription coactivator activity"/>
    <property type="evidence" value="ECO:0007669"/>
    <property type="project" value="TreeGrafter"/>
</dbReference>
<dbReference type="PANTHER" id="PTHR21680">
    <property type="entry name" value="COILED-COIL DOMAIN-CONTAINING PROTEIN 124"/>
    <property type="match status" value="1"/>
</dbReference>
<dbReference type="GO" id="GO:0005634">
    <property type="term" value="C:nucleus"/>
    <property type="evidence" value="ECO:0007669"/>
    <property type="project" value="TreeGrafter"/>
</dbReference>
<dbReference type="InterPro" id="IPR054413">
    <property type="entry name" value="LSO1/2"/>
</dbReference>
<feature type="region of interest" description="Disordered" evidence="3">
    <location>
        <begin position="438"/>
        <end position="502"/>
    </location>
</feature>
<proteinExistence type="inferred from homology"/>
<evidence type="ECO:0000259" key="4">
    <source>
        <dbReference type="PROSITE" id="PS50127"/>
    </source>
</evidence>
<dbReference type="SUPFAM" id="SSF54495">
    <property type="entry name" value="UBC-like"/>
    <property type="match status" value="1"/>
</dbReference>
<evidence type="ECO:0000256" key="1">
    <source>
        <dbReference type="ARBA" id="ARBA00008296"/>
    </source>
</evidence>
<evidence type="ECO:0000313" key="6">
    <source>
        <dbReference type="Proteomes" id="UP000045706"/>
    </source>
</evidence>
<accession>A0A0G4NQP8</accession>
<dbReference type="Pfam" id="PF00179">
    <property type="entry name" value="UQ_con"/>
    <property type="match status" value="1"/>
</dbReference>
<dbReference type="Pfam" id="PF06244">
    <property type="entry name" value="Ccdc124"/>
    <property type="match status" value="1"/>
</dbReference>
<feature type="compositionally biased region" description="Polar residues" evidence="3">
    <location>
        <begin position="388"/>
        <end position="409"/>
    </location>
</feature>
<comment type="similarity">
    <text evidence="1">Belongs to the CCDC124 family.</text>
</comment>
<feature type="compositionally biased region" description="Basic and acidic residues" evidence="3">
    <location>
        <begin position="1"/>
        <end position="11"/>
    </location>
</feature>
<dbReference type="InterPro" id="IPR010422">
    <property type="entry name" value="Ccdc124/Oxs1"/>
</dbReference>
<feature type="compositionally biased region" description="Low complexity" evidence="3">
    <location>
        <begin position="12"/>
        <end position="34"/>
    </location>
</feature>
<dbReference type="InterPro" id="IPR016135">
    <property type="entry name" value="UBQ-conjugating_enzyme/RWD"/>
</dbReference>
<dbReference type="PROSITE" id="PS50127">
    <property type="entry name" value="UBC_2"/>
    <property type="match status" value="1"/>
</dbReference>
<feature type="region of interest" description="Disordered" evidence="3">
    <location>
        <begin position="920"/>
        <end position="994"/>
    </location>
</feature>
<protein>
    <recommendedName>
        <fullName evidence="4">UBC core domain-containing protein</fullName>
    </recommendedName>
</protein>
<feature type="domain" description="UBC core" evidence="4">
    <location>
        <begin position="243"/>
        <end position="401"/>
    </location>
</feature>
<feature type="compositionally biased region" description="Low complexity" evidence="3">
    <location>
        <begin position="1012"/>
        <end position="1028"/>
    </location>
</feature>
<dbReference type="GO" id="GO:0006366">
    <property type="term" value="P:transcription by RNA polymerase II"/>
    <property type="evidence" value="ECO:0007669"/>
    <property type="project" value="TreeGrafter"/>
</dbReference>
<evidence type="ECO:0000313" key="5">
    <source>
        <dbReference type="EMBL" id="CRK48787.1"/>
    </source>
</evidence>
<dbReference type="CDD" id="cd23814">
    <property type="entry name" value="UEV_AKTIP"/>
    <property type="match status" value="1"/>
</dbReference>
<gene>
    <name evidence="5" type="ORF">BN1723_008195</name>
</gene>
<feature type="compositionally biased region" description="Polar residues" evidence="3">
    <location>
        <begin position="366"/>
        <end position="380"/>
    </location>
</feature>
<dbReference type="InterPro" id="IPR000608">
    <property type="entry name" value="UBC"/>
</dbReference>
<dbReference type="Proteomes" id="UP000045706">
    <property type="component" value="Unassembled WGS sequence"/>
</dbReference>
<feature type="compositionally biased region" description="Low complexity" evidence="3">
    <location>
        <begin position="99"/>
        <end position="110"/>
    </location>
</feature>
<dbReference type="InterPro" id="IPR054414">
    <property type="entry name" value="Ccdc124/Oxs1_C"/>
</dbReference>